<comment type="caution">
    <text evidence="1">The sequence shown here is derived from an EMBL/GenBank/DDBJ whole genome shotgun (WGS) entry which is preliminary data.</text>
</comment>
<gene>
    <name evidence="1" type="ORF">SLEP1_g30286</name>
</gene>
<proteinExistence type="predicted"/>
<keyword evidence="2" id="KW-1185">Reference proteome</keyword>
<evidence type="ECO:0000313" key="1">
    <source>
        <dbReference type="EMBL" id="GKV20123.1"/>
    </source>
</evidence>
<evidence type="ECO:0000313" key="2">
    <source>
        <dbReference type="Proteomes" id="UP001054252"/>
    </source>
</evidence>
<organism evidence="1 2">
    <name type="scientific">Rubroshorea leprosula</name>
    <dbReference type="NCBI Taxonomy" id="152421"/>
    <lineage>
        <taxon>Eukaryota</taxon>
        <taxon>Viridiplantae</taxon>
        <taxon>Streptophyta</taxon>
        <taxon>Embryophyta</taxon>
        <taxon>Tracheophyta</taxon>
        <taxon>Spermatophyta</taxon>
        <taxon>Magnoliopsida</taxon>
        <taxon>eudicotyledons</taxon>
        <taxon>Gunneridae</taxon>
        <taxon>Pentapetalae</taxon>
        <taxon>rosids</taxon>
        <taxon>malvids</taxon>
        <taxon>Malvales</taxon>
        <taxon>Dipterocarpaceae</taxon>
        <taxon>Rubroshorea</taxon>
    </lineage>
</organism>
<protein>
    <submittedName>
        <fullName evidence="1">Uncharacterized protein</fullName>
    </submittedName>
</protein>
<dbReference type="Proteomes" id="UP001054252">
    <property type="component" value="Unassembled WGS sequence"/>
</dbReference>
<dbReference type="EMBL" id="BPVZ01000054">
    <property type="protein sequence ID" value="GKV20123.1"/>
    <property type="molecule type" value="Genomic_DNA"/>
</dbReference>
<name>A0AAV5JZK8_9ROSI</name>
<sequence>MPCSSHQTYLVECDGKLMSVFVDFLGRWFEFLS</sequence>
<reference evidence="1 2" key="1">
    <citation type="journal article" date="2021" name="Commun. Biol.">
        <title>The genome of Shorea leprosula (Dipterocarpaceae) highlights the ecological relevance of drought in aseasonal tropical rainforests.</title>
        <authorList>
            <person name="Ng K.K.S."/>
            <person name="Kobayashi M.J."/>
            <person name="Fawcett J.A."/>
            <person name="Hatakeyama M."/>
            <person name="Paape T."/>
            <person name="Ng C.H."/>
            <person name="Ang C.C."/>
            <person name="Tnah L.H."/>
            <person name="Lee C.T."/>
            <person name="Nishiyama T."/>
            <person name="Sese J."/>
            <person name="O'Brien M.J."/>
            <person name="Copetti D."/>
            <person name="Mohd Noor M.I."/>
            <person name="Ong R.C."/>
            <person name="Putra M."/>
            <person name="Sireger I.Z."/>
            <person name="Indrioko S."/>
            <person name="Kosugi Y."/>
            <person name="Izuno A."/>
            <person name="Isagi Y."/>
            <person name="Lee S.L."/>
            <person name="Shimizu K.K."/>
        </authorList>
    </citation>
    <scope>NUCLEOTIDE SEQUENCE [LARGE SCALE GENOMIC DNA]</scope>
    <source>
        <strain evidence="1">214</strain>
    </source>
</reference>
<dbReference type="AlphaFoldDB" id="A0AAV5JZK8"/>
<accession>A0AAV5JZK8</accession>